<dbReference type="InterPro" id="IPR012337">
    <property type="entry name" value="RNaseH-like_sf"/>
</dbReference>
<reference evidence="2" key="1">
    <citation type="submission" date="2021-02" db="EMBL/GenBank/DDBJ databases">
        <authorList>
            <person name="Han P."/>
        </authorList>
    </citation>
    <scope>NUCLEOTIDE SEQUENCE</scope>
    <source>
        <strain evidence="2">Nitrosomonas nitrosa 18-3D</strain>
    </source>
</reference>
<dbReference type="InterPro" id="IPR009057">
    <property type="entry name" value="Homeodomain-like_sf"/>
</dbReference>
<organism evidence="2 3">
    <name type="scientific">Nitrosomonas nitrosa</name>
    <dbReference type="NCBI Taxonomy" id="52442"/>
    <lineage>
        <taxon>Bacteria</taxon>
        <taxon>Pseudomonadati</taxon>
        <taxon>Pseudomonadota</taxon>
        <taxon>Betaproteobacteria</taxon>
        <taxon>Nitrosomonadales</taxon>
        <taxon>Nitrosomonadaceae</taxon>
        <taxon>Nitrosomonas</taxon>
    </lineage>
</organism>
<name>A0A8H9DBG4_9PROT</name>
<dbReference type="Pfam" id="PF13358">
    <property type="entry name" value="DDE_3"/>
    <property type="match status" value="1"/>
</dbReference>
<accession>A0A8H9DBG4</accession>
<proteinExistence type="predicted"/>
<evidence type="ECO:0000259" key="1">
    <source>
        <dbReference type="Pfam" id="PF13358"/>
    </source>
</evidence>
<dbReference type="SUPFAM" id="SSF46689">
    <property type="entry name" value="Homeodomain-like"/>
    <property type="match status" value="1"/>
</dbReference>
<dbReference type="Proteomes" id="UP000601736">
    <property type="component" value="Unassembled WGS sequence"/>
</dbReference>
<dbReference type="Pfam" id="PF13565">
    <property type="entry name" value="HTH_32"/>
    <property type="match status" value="1"/>
</dbReference>
<dbReference type="InterPro" id="IPR036397">
    <property type="entry name" value="RNaseH_sf"/>
</dbReference>
<protein>
    <submittedName>
        <fullName evidence="2">Integrase catalytic region</fullName>
    </submittedName>
</protein>
<dbReference type="AlphaFoldDB" id="A0A8H9DBG4"/>
<sequence length="355" mass="40630">MKILLDAEDRNTLQRWLKSRVVGPKQKLRAKIILMTAEGRPTEELMSLLKVSNPTLNLWRKRYLECGITGLIKGKTRTPGIPPLSQDKIQEILTLTMTGKPVAATHWSCRTMARQVGVSRMSVNRIWREHKLKPHRVKGFKVSNDPLFAEKLRDVIGLYLDPPEKAIVFSVDEKSQIQALDRTQPGLPIKPGKAGTMTHDYKRHGTTTLFAALNVHEGTVIGECLPNHRNDEFLKFLKKLDTQTDKTLDVHLIVDNYATHKHPNVKEWLAKHPRFHLHFTPTSASWVNLVERFSRDITEEQIHRGIFRSVDELEAAIKQYLEHRNANPKPYKWTATPEAILAKVTKAKDKLGTLH</sequence>
<dbReference type="InterPro" id="IPR038717">
    <property type="entry name" value="Tc1-like_DDE_dom"/>
</dbReference>
<feature type="domain" description="Tc1-like transposase DDE" evidence="1">
    <location>
        <begin position="171"/>
        <end position="313"/>
    </location>
</feature>
<dbReference type="PANTHER" id="PTHR30347">
    <property type="entry name" value="POTASSIUM CHANNEL RELATED"/>
    <property type="match status" value="1"/>
</dbReference>
<dbReference type="PANTHER" id="PTHR30347:SF1">
    <property type="entry name" value="MECHANOSENSITIVE CHANNEL MSCK"/>
    <property type="match status" value="1"/>
</dbReference>
<dbReference type="NCBIfam" id="NF033545">
    <property type="entry name" value="transpos_IS630"/>
    <property type="match status" value="1"/>
</dbReference>
<dbReference type="InterPro" id="IPR047655">
    <property type="entry name" value="Transpos_IS630-like"/>
</dbReference>
<dbReference type="GO" id="GO:0003676">
    <property type="term" value="F:nucleic acid binding"/>
    <property type="evidence" value="ECO:0007669"/>
    <property type="project" value="InterPro"/>
</dbReference>
<evidence type="ECO:0000313" key="3">
    <source>
        <dbReference type="Proteomes" id="UP000601736"/>
    </source>
</evidence>
<comment type="caution">
    <text evidence="2">The sequence shown here is derived from an EMBL/GenBank/DDBJ whole genome shotgun (WGS) entry which is preliminary data.</text>
</comment>
<evidence type="ECO:0000313" key="2">
    <source>
        <dbReference type="EMBL" id="CAE6506022.1"/>
    </source>
</evidence>
<dbReference type="EMBL" id="CAJNAP010000014">
    <property type="protein sequence ID" value="CAE6506022.1"/>
    <property type="molecule type" value="Genomic_DNA"/>
</dbReference>
<dbReference type="SUPFAM" id="SSF53098">
    <property type="entry name" value="Ribonuclease H-like"/>
    <property type="match status" value="1"/>
</dbReference>
<dbReference type="Gene3D" id="3.30.420.10">
    <property type="entry name" value="Ribonuclease H-like superfamily/Ribonuclease H"/>
    <property type="match status" value="1"/>
</dbReference>
<gene>
    <name evidence="2" type="ORF">NMYAN_210015</name>
</gene>
<dbReference type="InterPro" id="IPR052702">
    <property type="entry name" value="MscS-like_channel"/>
</dbReference>